<dbReference type="Proteomes" id="UP001157974">
    <property type="component" value="Unassembled WGS sequence"/>
</dbReference>
<evidence type="ECO:0000313" key="4">
    <source>
        <dbReference type="Proteomes" id="UP001157974"/>
    </source>
</evidence>
<evidence type="ECO:0000256" key="1">
    <source>
        <dbReference type="SAM" id="MobiDB-lite"/>
    </source>
</evidence>
<dbReference type="PANTHER" id="PTHR31017">
    <property type="entry name" value="LATE SECRETORY PATHWAY PROTEIN AVL9-RELATED"/>
    <property type="match status" value="1"/>
</dbReference>
<accession>A0AAV8UQ94</accession>
<evidence type="ECO:0000259" key="2">
    <source>
        <dbReference type="Pfam" id="PF09794"/>
    </source>
</evidence>
<dbReference type="PANTHER" id="PTHR31017:SF1">
    <property type="entry name" value="LATE SECRETORY PATHWAY PROTEIN AVL9 HOMOLOG"/>
    <property type="match status" value="1"/>
</dbReference>
<protein>
    <recommendedName>
        <fullName evidence="2">AVL9/DENND6 domain-containing protein</fullName>
    </recommendedName>
</protein>
<dbReference type="EMBL" id="JAMWBK010000007">
    <property type="protein sequence ID" value="KAJ8903292.1"/>
    <property type="molecule type" value="Genomic_DNA"/>
</dbReference>
<keyword evidence="4" id="KW-1185">Reference proteome</keyword>
<dbReference type="AlphaFoldDB" id="A0AAV8UQ94"/>
<name>A0AAV8UQ94_9RHOD</name>
<sequence>MDGGEGIGQAFDGHLVGHVVVVGFHAQLGSQIEFSYPSLRGSPELRTPGLSDSQDVAGEAVGRRTTYASQPSGDWGQLPEEWSFLPHLALPDGAHESEYDTVYFCLPRDIHCVACFRQTNAREAMTIDAGGGGEEDERIASRGSVQKSVVLMCKRPIYGILGERLSGVVRAYFDQGDFARTDVLADLFHSVNKSLSKPYWNNFSVLVHGLDLRTLVLTLKGDLLRVLKLTLLEKRVVLVSQPVRAACNAVACLASVFPAAFDRMSPNEEALDSNMEDQALGLPLEILSERDNVIFQPYAHLPVINNLLLESSKGCVLGTSRNCGVFLKTAMASNDHANLPTCDAIVDVQTGQTTIREEVVHLCALTKQESLFVEDLAYAAGGAGRENESPGTIQYVSSDDNLRERLRDYLRRLLRSTACINGVLQKSGPMGTDTSAATTTAAQVTPGSKVDWSPVEAYNTLFVKMWALTTMNGCQWAAKCEPEVKKAQPPPSPVVLRSSQNFNNNFGLTSVWSWWTEEPRNTTSATSQSAVERMSAASARAVEGMSDLIHKIESELKSIETVIREKVEEGKKTISAQGAPDLDNKLEARVNSDSGDITNMKTPQARVLKPTREATESLSPVPLFRGGDL</sequence>
<feature type="domain" description="AVL9/DENND6" evidence="2">
    <location>
        <begin position="73"/>
        <end position="416"/>
    </location>
</feature>
<dbReference type="InterPro" id="IPR051731">
    <property type="entry name" value="DENND11/AVL9_GEFs"/>
</dbReference>
<feature type="region of interest" description="Disordered" evidence="1">
    <location>
        <begin position="572"/>
        <end position="629"/>
    </location>
</feature>
<evidence type="ECO:0000313" key="3">
    <source>
        <dbReference type="EMBL" id="KAJ8903292.1"/>
    </source>
</evidence>
<proteinExistence type="predicted"/>
<dbReference type="Pfam" id="PF09794">
    <property type="entry name" value="Avl9"/>
    <property type="match status" value="1"/>
</dbReference>
<gene>
    <name evidence="3" type="ORF">NDN08_004401</name>
</gene>
<comment type="caution">
    <text evidence="3">The sequence shown here is derived from an EMBL/GenBank/DDBJ whole genome shotgun (WGS) entry which is preliminary data.</text>
</comment>
<reference evidence="3 4" key="1">
    <citation type="journal article" date="2023" name="Nat. Commun.">
        <title>Origin of minicircular mitochondrial genomes in red algae.</title>
        <authorList>
            <person name="Lee Y."/>
            <person name="Cho C.H."/>
            <person name="Lee Y.M."/>
            <person name="Park S.I."/>
            <person name="Yang J.H."/>
            <person name="West J.A."/>
            <person name="Bhattacharya D."/>
            <person name="Yoon H.S."/>
        </authorList>
    </citation>
    <scope>NUCLEOTIDE SEQUENCE [LARGE SCALE GENOMIC DNA]</scope>
    <source>
        <strain evidence="3 4">CCMP1338</strain>
        <tissue evidence="3">Whole cell</tissue>
    </source>
</reference>
<feature type="compositionally biased region" description="Polar residues" evidence="1">
    <location>
        <begin position="591"/>
        <end position="602"/>
    </location>
</feature>
<dbReference type="InterPro" id="IPR018307">
    <property type="entry name" value="ABL9/DENND6_dom"/>
</dbReference>
<organism evidence="3 4">
    <name type="scientific">Rhodosorus marinus</name>
    <dbReference type="NCBI Taxonomy" id="101924"/>
    <lineage>
        <taxon>Eukaryota</taxon>
        <taxon>Rhodophyta</taxon>
        <taxon>Stylonematophyceae</taxon>
        <taxon>Stylonematales</taxon>
        <taxon>Stylonemataceae</taxon>
        <taxon>Rhodosorus</taxon>
    </lineage>
</organism>
<dbReference type="GO" id="GO:0005737">
    <property type="term" value="C:cytoplasm"/>
    <property type="evidence" value="ECO:0007669"/>
    <property type="project" value="TreeGrafter"/>
</dbReference>